<proteinExistence type="predicted"/>
<dbReference type="AlphaFoldDB" id="A0A679GVZ6"/>
<dbReference type="EMBL" id="AP022642">
    <property type="protein sequence ID" value="BCA31300.1"/>
    <property type="molecule type" value="Genomic_DNA"/>
</dbReference>
<accession>A0A679GVZ6</accession>
<sequence>MRGPEPETGRHSSAEKDERRRLLPRFIGSLAIFGLLLGMMIGRLTEPEPTRLERIEVAEGGLVLWFNRTPRQTAEHRDGALAFVFEARAQSAQGRLQMAGRPVNWRLQMTPAGAVLHFVAMRPLKGEWQGAWVDGQWRLSIDLHEG</sequence>
<dbReference type="KEGG" id="poj:PtoMrB4_52770"/>
<keyword evidence="1" id="KW-0472">Membrane</keyword>
<protein>
    <submittedName>
        <fullName evidence="2">Uncharacterized protein</fullName>
    </submittedName>
</protein>
<keyword evidence="1" id="KW-1133">Transmembrane helix</keyword>
<organism evidence="2 3">
    <name type="scientific">Metapseudomonas otitidis</name>
    <dbReference type="NCBI Taxonomy" id="319939"/>
    <lineage>
        <taxon>Bacteria</taxon>
        <taxon>Pseudomonadati</taxon>
        <taxon>Pseudomonadota</taxon>
        <taxon>Gammaproteobacteria</taxon>
        <taxon>Pseudomonadales</taxon>
        <taxon>Pseudomonadaceae</taxon>
        <taxon>Metapseudomonas</taxon>
    </lineage>
</organism>
<keyword evidence="1" id="KW-0812">Transmembrane</keyword>
<evidence type="ECO:0000313" key="3">
    <source>
        <dbReference type="Proteomes" id="UP000501237"/>
    </source>
</evidence>
<name>A0A679GVZ6_9GAMM</name>
<evidence type="ECO:0000256" key="1">
    <source>
        <dbReference type="SAM" id="Phobius"/>
    </source>
</evidence>
<evidence type="ECO:0000313" key="2">
    <source>
        <dbReference type="EMBL" id="BCA31300.1"/>
    </source>
</evidence>
<feature type="transmembrane region" description="Helical" evidence="1">
    <location>
        <begin position="22"/>
        <end position="42"/>
    </location>
</feature>
<reference evidence="2 3" key="1">
    <citation type="journal article" date="2020" name="Microbiol. Resour. Announc.">
        <title>Complete genome sequence of Pseudomonas otitidis strain MrB4, isolated from Lake Biwa in Japan.</title>
        <authorList>
            <person name="Miyazaki K."/>
            <person name="Hase E."/>
            <person name="Maruya T."/>
        </authorList>
    </citation>
    <scope>NUCLEOTIDE SEQUENCE [LARGE SCALE GENOMIC DNA]</scope>
    <source>
        <strain evidence="2 3">MrB4</strain>
    </source>
</reference>
<dbReference type="Proteomes" id="UP000501237">
    <property type="component" value="Chromosome"/>
</dbReference>
<gene>
    <name evidence="2" type="ORF">PtoMrB4_52770</name>
</gene>